<dbReference type="AlphaFoldDB" id="A0AAU9M5T5"/>
<keyword evidence="2" id="KW-1185">Reference proteome</keyword>
<accession>A0AAU9M5T5</accession>
<organism evidence="1 2">
    <name type="scientific">Lactuca virosa</name>
    <dbReference type="NCBI Taxonomy" id="75947"/>
    <lineage>
        <taxon>Eukaryota</taxon>
        <taxon>Viridiplantae</taxon>
        <taxon>Streptophyta</taxon>
        <taxon>Embryophyta</taxon>
        <taxon>Tracheophyta</taxon>
        <taxon>Spermatophyta</taxon>
        <taxon>Magnoliopsida</taxon>
        <taxon>eudicotyledons</taxon>
        <taxon>Gunneridae</taxon>
        <taxon>Pentapetalae</taxon>
        <taxon>asterids</taxon>
        <taxon>campanulids</taxon>
        <taxon>Asterales</taxon>
        <taxon>Asteraceae</taxon>
        <taxon>Cichorioideae</taxon>
        <taxon>Cichorieae</taxon>
        <taxon>Lactucinae</taxon>
        <taxon>Lactuca</taxon>
    </lineage>
</organism>
<dbReference type="EMBL" id="CAKMRJ010001112">
    <property type="protein sequence ID" value="CAH1422110.1"/>
    <property type="molecule type" value="Genomic_DNA"/>
</dbReference>
<proteinExistence type="predicted"/>
<dbReference type="PROSITE" id="PS00018">
    <property type="entry name" value="EF_HAND_1"/>
    <property type="match status" value="1"/>
</dbReference>
<comment type="caution">
    <text evidence="1">The sequence shown here is derived from an EMBL/GenBank/DDBJ whole genome shotgun (WGS) entry which is preliminary data.</text>
</comment>
<evidence type="ECO:0008006" key="3">
    <source>
        <dbReference type="Google" id="ProtNLM"/>
    </source>
</evidence>
<dbReference type="InterPro" id="IPR018247">
    <property type="entry name" value="EF_Hand_1_Ca_BS"/>
</dbReference>
<reference evidence="1 2" key="1">
    <citation type="submission" date="2022-01" db="EMBL/GenBank/DDBJ databases">
        <authorList>
            <person name="Xiong W."/>
            <person name="Schranz E."/>
        </authorList>
    </citation>
    <scope>NUCLEOTIDE SEQUENCE [LARGE SCALE GENOMIC DNA]</scope>
</reference>
<sequence>MAESAKTELQQLVKATGGWFSGWKGKAGIKAADRNGNGFVDECEIENLIQFAHKELVKWKKEVCNYILVDIFFQVTPCLEVQVSRSSMSYNPPANKHNE</sequence>
<evidence type="ECO:0000313" key="1">
    <source>
        <dbReference type="EMBL" id="CAH1422110.1"/>
    </source>
</evidence>
<name>A0AAU9M5T5_9ASTR</name>
<dbReference type="Proteomes" id="UP001157418">
    <property type="component" value="Unassembled WGS sequence"/>
</dbReference>
<protein>
    <recommendedName>
        <fullName evidence="3">EF-hand domain-containing protein</fullName>
    </recommendedName>
</protein>
<gene>
    <name evidence="1" type="ORF">LVIROSA_LOCUS9464</name>
</gene>
<evidence type="ECO:0000313" key="2">
    <source>
        <dbReference type="Proteomes" id="UP001157418"/>
    </source>
</evidence>